<feature type="transmembrane region" description="Helical" evidence="1">
    <location>
        <begin position="104"/>
        <end position="122"/>
    </location>
</feature>
<dbReference type="KEGG" id="gaz:Pan241w_23000"/>
<keyword evidence="3" id="KW-1185">Reference proteome</keyword>
<gene>
    <name evidence="2" type="ORF">Pan241w_23000</name>
</gene>
<dbReference type="AlphaFoldDB" id="A0A517REC5"/>
<evidence type="ECO:0000313" key="3">
    <source>
        <dbReference type="Proteomes" id="UP000317171"/>
    </source>
</evidence>
<dbReference type="OrthoDB" id="269887at2"/>
<keyword evidence="1" id="KW-0812">Transmembrane</keyword>
<proteinExistence type="predicted"/>
<reference evidence="2 3" key="1">
    <citation type="submission" date="2019-02" db="EMBL/GenBank/DDBJ databases">
        <title>Deep-cultivation of Planctomycetes and their phenomic and genomic characterization uncovers novel biology.</title>
        <authorList>
            <person name="Wiegand S."/>
            <person name="Jogler M."/>
            <person name="Boedeker C."/>
            <person name="Pinto D."/>
            <person name="Vollmers J."/>
            <person name="Rivas-Marin E."/>
            <person name="Kohn T."/>
            <person name="Peeters S.H."/>
            <person name="Heuer A."/>
            <person name="Rast P."/>
            <person name="Oberbeckmann S."/>
            <person name="Bunk B."/>
            <person name="Jeske O."/>
            <person name="Meyerdierks A."/>
            <person name="Storesund J.E."/>
            <person name="Kallscheuer N."/>
            <person name="Luecker S."/>
            <person name="Lage O.M."/>
            <person name="Pohl T."/>
            <person name="Merkel B.J."/>
            <person name="Hornburger P."/>
            <person name="Mueller R.-W."/>
            <person name="Bruemmer F."/>
            <person name="Labrenz M."/>
            <person name="Spormann A.M."/>
            <person name="Op den Camp H."/>
            <person name="Overmann J."/>
            <person name="Amann R."/>
            <person name="Jetten M.S.M."/>
            <person name="Mascher T."/>
            <person name="Medema M.H."/>
            <person name="Devos D.P."/>
            <person name="Kaster A.-K."/>
            <person name="Ovreas L."/>
            <person name="Rohde M."/>
            <person name="Galperin M.Y."/>
            <person name="Jogler C."/>
        </authorList>
    </citation>
    <scope>NUCLEOTIDE SEQUENCE [LARGE SCALE GENOMIC DNA]</scope>
    <source>
        <strain evidence="2 3">Pan241w</strain>
    </source>
</reference>
<protein>
    <recommendedName>
        <fullName evidence="4">VanZ like family protein</fullName>
    </recommendedName>
</protein>
<dbReference type="RefSeq" id="WP_145215075.1">
    <property type="nucleotide sequence ID" value="NZ_CP036269.1"/>
</dbReference>
<feature type="transmembrane region" description="Helical" evidence="1">
    <location>
        <begin position="38"/>
        <end position="57"/>
    </location>
</feature>
<evidence type="ECO:0008006" key="4">
    <source>
        <dbReference type="Google" id="ProtNLM"/>
    </source>
</evidence>
<evidence type="ECO:0000313" key="2">
    <source>
        <dbReference type="EMBL" id="QDT42219.1"/>
    </source>
</evidence>
<evidence type="ECO:0000256" key="1">
    <source>
        <dbReference type="SAM" id="Phobius"/>
    </source>
</evidence>
<name>A0A517REC5_9PLAN</name>
<accession>A0A517REC5</accession>
<sequence length="128" mass="14954">MRFLYLRDPLFLTALVLFLVNRWLLKPLVVGGFVHNHFNDLLCVPLFVPIVVLIAHVCRARPHNGPPELYEILLPLFVWSIQYEILFPQFAYTSQGVTGDPLDILWYSIGAGISALWWQFYYRRQTTC</sequence>
<dbReference type="Proteomes" id="UP000317171">
    <property type="component" value="Chromosome"/>
</dbReference>
<feature type="transmembrane region" description="Helical" evidence="1">
    <location>
        <begin position="69"/>
        <end position="92"/>
    </location>
</feature>
<keyword evidence="1" id="KW-1133">Transmembrane helix</keyword>
<dbReference type="EMBL" id="CP036269">
    <property type="protein sequence ID" value="QDT42219.1"/>
    <property type="molecule type" value="Genomic_DNA"/>
</dbReference>
<organism evidence="2 3">
    <name type="scientific">Gimesia alba</name>
    <dbReference type="NCBI Taxonomy" id="2527973"/>
    <lineage>
        <taxon>Bacteria</taxon>
        <taxon>Pseudomonadati</taxon>
        <taxon>Planctomycetota</taxon>
        <taxon>Planctomycetia</taxon>
        <taxon>Planctomycetales</taxon>
        <taxon>Planctomycetaceae</taxon>
        <taxon>Gimesia</taxon>
    </lineage>
</organism>
<keyword evidence="1" id="KW-0472">Membrane</keyword>